<dbReference type="PANTHER" id="PTHR38340:SF1">
    <property type="entry name" value="S-LAYER PROTEIN"/>
    <property type="match status" value="1"/>
</dbReference>
<protein>
    <submittedName>
        <fullName evidence="4">Hemolysin type calcium-binding protein</fullName>
    </submittedName>
</protein>
<keyword evidence="5" id="KW-1185">Reference proteome</keyword>
<dbReference type="SUPFAM" id="SSF51120">
    <property type="entry name" value="beta-Roll"/>
    <property type="match status" value="2"/>
</dbReference>
<gene>
    <name evidence="4" type="ORF">CLV67_108272</name>
</gene>
<comment type="subcellular location">
    <subcellularLocation>
        <location evidence="1">Secreted</location>
    </subcellularLocation>
</comment>
<evidence type="ECO:0000256" key="1">
    <source>
        <dbReference type="ARBA" id="ARBA00004613"/>
    </source>
</evidence>
<evidence type="ECO:0000256" key="2">
    <source>
        <dbReference type="ARBA" id="ARBA00022525"/>
    </source>
</evidence>
<evidence type="ECO:0000256" key="3">
    <source>
        <dbReference type="SAM" id="SignalP"/>
    </source>
</evidence>
<dbReference type="PROSITE" id="PS00330">
    <property type="entry name" value="HEMOLYSIN_CALCIUM"/>
    <property type="match status" value="1"/>
</dbReference>
<dbReference type="PRINTS" id="PR00313">
    <property type="entry name" value="CABNDNGRPT"/>
</dbReference>
<dbReference type="GO" id="GO:0005509">
    <property type="term" value="F:calcium ion binding"/>
    <property type="evidence" value="ECO:0007669"/>
    <property type="project" value="InterPro"/>
</dbReference>
<keyword evidence="2" id="KW-0964">Secreted</keyword>
<feature type="signal peptide" evidence="3">
    <location>
        <begin position="1"/>
        <end position="28"/>
    </location>
</feature>
<comment type="caution">
    <text evidence="4">The sequence shown here is derived from an EMBL/GenBank/DDBJ whole genome shotgun (WGS) entry which is preliminary data.</text>
</comment>
<dbReference type="Proteomes" id="UP000239415">
    <property type="component" value="Unassembled WGS sequence"/>
</dbReference>
<dbReference type="InterPro" id="IPR011049">
    <property type="entry name" value="Serralysin-like_metalloprot_C"/>
</dbReference>
<sequence length="390" mass="40749">MSRNVWPTLLLTVATTIAATAVPGPAAASSYGRVSAGAVTVSFSADYQATNKIVITRSGRTVTIDDRVAVRPGKNCKQVKGDKTRVRCRTTKTPAKVIVRLYERNDSVINNSDLRMEAYGGRGNDTLAGGPKSDVLHGDDLCAESAGGDKIYGRGGNDLIYAGDGSDYVSAGDGNDQVLGDSDCVTAPDRAGNDVILGGNGDDDLFGDNGNDKLYGNNGNDFLRGWYGADRIEGGAGDDQLDGDPDDRRVSADVLLGGTGRDIVDYQLYRKPLTVSLNGVSRDDGVAGEHDTVGADVERLTGGAGNDRLVGNAAANEIDGFGGNDTIFGGSGNDDLRGGDGDNKLYGEAGDDVLFVYYGVGLLDGGADNDVCNGRYQTVTLISCETFQPW</sequence>
<evidence type="ECO:0000313" key="4">
    <source>
        <dbReference type="EMBL" id="PRX20474.1"/>
    </source>
</evidence>
<dbReference type="Pfam" id="PF00353">
    <property type="entry name" value="HemolysinCabind"/>
    <property type="match status" value="5"/>
</dbReference>
<evidence type="ECO:0000313" key="5">
    <source>
        <dbReference type="Proteomes" id="UP000239415"/>
    </source>
</evidence>
<dbReference type="GO" id="GO:0005576">
    <property type="term" value="C:extracellular region"/>
    <property type="evidence" value="ECO:0007669"/>
    <property type="project" value="UniProtKB-SubCell"/>
</dbReference>
<accession>A0A2T0KBD4</accession>
<dbReference type="InterPro" id="IPR050557">
    <property type="entry name" value="RTX_toxin/Mannuronan_C5-epim"/>
</dbReference>
<name>A0A2T0KBD4_9ACTN</name>
<dbReference type="EMBL" id="PVMZ01000008">
    <property type="protein sequence ID" value="PRX20474.1"/>
    <property type="molecule type" value="Genomic_DNA"/>
</dbReference>
<proteinExistence type="predicted"/>
<dbReference type="Gene3D" id="2.150.10.10">
    <property type="entry name" value="Serralysin-like metalloprotease, C-terminal"/>
    <property type="match status" value="3"/>
</dbReference>
<feature type="chain" id="PRO_5015780368" evidence="3">
    <location>
        <begin position="29"/>
        <end position="390"/>
    </location>
</feature>
<dbReference type="PANTHER" id="PTHR38340">
    <property type="entry name" value="S-LAYER PROTEIN"/>
    <property type="match status" value="1"/>
</dbReference>
<keyword evidence="3" id="KW-0732">Signal</keyword>
<dbReference type="InterPro" id="IPR018511">
    <property type="entry name" value="Hemolysin-typ_Ca-bd_CS"/>
</dbReference>
<dbReference type="InterPro" id="IPR001343">
    <property type="entry name" value="Hemolysn_Ca-bd"/>
</dbReference>
<reference evidence="4 5" key="1">
    <citation type="submission" date="2018-03" db="EMBL/GenBank/DDBJ databases">
        <title>Genomic Encyclopedia of Archaeal and Bacterial Type Strains, Phase II (KMG-II): from individual species to whole genera.</title>
        <authorList>
            <person name="Goeker M."/>
        </authorList>
    </citation>
    <scope>NUCLEOTIDE SEQUENCE [LARGE SCALE GENOMIC DNA]</scope>
    <source>
        <strain evidence="4 5">DSM 43146</strain>
    </source>
</reference>
<organism evidence="4 5">
    <name type="scientific">Actinoplanes italicus</name>
    <dbReference type="NCBI Taxonomy" id="113567"/>
    <lineage>
        <taxon>Bacteria</taxon>
        <taxon>Bacillati</taxon>
        <taxon>Actinomycetota</taxon>
        <taxon>Actinomycetes</taxon>
        <taxon>Micromonosporales</taxon>
        <taxon>Micromonosporaceae</taxon>
        <taxon>Actinoplanes</taxon>
    </lineage>
</organism>
<dbReference type="RefSeq" id="WP_239166475.1">
    <property type="nucleotide sequence ID" value="NZ_BOMO01000083.1"/>
</dbReference>
<dbReference type="AlphaFoldDB" id="A0A2T0KBD4"/>